<dbReference type="RefSeq" id="WP_212554697.1">
    <property type="nucleotide sequence ID" value="NZ_JAGXOE010000057.1"/>
</dbReference>
<evidence type="ECO:0000313" key="2">
    <source>
        <dbReference type="Proteomes" id="UP000676853"/>
    </source>
</evidence>
<evidence type="ECO:0000313" key="1">
    <source>
        <dbReference type="EMBL" id="MBS4103269.1"/>
    </source>
</evidence>
<dbReference type="Proteomes" id="UP000676853">
    <property type="component" value="Unassembled WGS sequence"/>
</dbReference>
<comment type="caution">
    <text evidence="1">The sequence shown here is derived from an EMBL/GenBank/DDBJ whole genome shotgun (WGS) entry which is preliminary data.</text>
</comment>
<name>A0ABS5NG64_TSUPA</name>
<dbReference type="InterPro" id="IPR058154">
    <property type="entry name" value="Bxb1_TTP-like"/>
</dbReference>
<accession>A0ABS5NG64</accession>
<dbReference type="EMBL" id="JAGXOE010000057">
    <property type="protein sequence ID" value="MBS4103269.1"/>
    <property type="molecule type" value="Genomic_DNA"/>
</dbReference>
<organism evidence="1 2">
    <name type="scientific">Tsukamurella paurometabola</name>
    <name type="common">Corynebacterium paurometabolum</name>
    <dbReference type="NCBI Taxonomy" id="2061"/>
    <lineage>
        <taxon>Bacteria</taxon>
        <taxon>Bacillati</taxon>
        <taxon>Actinomycetota</taxon>
        <taxon>Actinomycetes</taxon>
        <taxon>Mycobacteriales</taxon>
        <taxon>Tsukamurellaceae</taxon>
        <taxon>Tsukamurella</taxon>
    </lineage>
</organism>
<sequence length="220" mass="23258">MATVKSLKDKNDDLVVVAGDMAMIATKYKKGAIPTSITDASGVLIPLPVDWESAGELEQKAGAKVSPNTKTTDILGYGSLPARRVVKTSEAVELAVTAQEARKINQAMFWGTDPDADFDVDPVSGEVKMLKSASAKMTYWSVILIGHDDGTYGDVYPFWIFPKMTVTKADSVTLSMEDAVSYPLTLTAFEDADFGGYVATGWAGPGAKALNAAAGFTSGS</sequence>
<gene>
    <name evidence="1" type="ORF">KFZ73_18740</name>
</gene>
<keyword evidence="2" id="KW-1185">Reference proteome</keyword>
<evidence type="ECO:0008006" key="3">
    <source>
        <dbReference type="Google" id="ProtNLM"/>
    </source>
</evidence>
<dbReference type="Pfam" id="PF25681">
    <property type="entry name" value="Phage_TTP_17"/>
    <property type="match status" value="1"/>
</dbReference>
<protein>
    <recommendedName>
        <fullName evidence="3">Major tail protein</fullName>
    </recommendedName>
</protein>
<proteinExistence type="predicted"/>
<reference evidence="1 2" key="1">
    <citation type="submission" date="2021-04" db="EMBL/GenBank/DDBJ databases">
        <title>Whole genome sequence analysis of a thiophenic sulfur metabolizing bacteria.</title>
        <authorList>
            <person name="Akhtar N."/>
            <person name="Akram J."/>
            <person name="Aslam A."/>
        </authorList>
    </citation>
    <scope>NUCLEOTIDE SEQUENCE [LARGE SCALE GENOMIC DNA]</scope>
    <source>
        <strain evidence="1 2">3OW</strain>
    </source>
</reference>